<keyword evidence="1" id="KW-1133">Transmembrane helix</keyword>
<dbReference type="Pfam" id="PF14808">
    <property type="entry name" value="TMEM164"/>
    <property type="match status" value="1"/>
</dbReference>
<feature type="transmembrane region" description="Helical" evidence="1">
    <location>
        <begin position="18"/>
        <end position="38"/>
    </location>
</feature>
<organism evidence="2 3">
    <name type="scientific">Mumia zhuanghuii</name>
    <dbReference type="NCBI Taxonomy" id="2585211"/>
    <lineage>
        <taxon>Bacteria</taxon>
        <taxon>Bacillati</taxon>
        <taxon>Actinomycetota</taxon>
        <taxon>Actinomycetes</taxon>
        <taxon>Propionibacteriales</taxon>
        <taxon>Nocardioidaceae</taxon>
        <taxon>Mumia</taxon>
    </lineage>
</organism>
<keyword evidence="1" id="KW-0472">Membrane</keyword>
<sequence length="244" mass="27139">MVSVAADGRFETFGSQHLAVLCAFAIGLAAVVWIGWRVRGTAAETPVSRALALGICAVTIPLQVMQFLPDEWNPRTSLPFQLCDLAWVFAVHALWTRSRLTSTVTYLWGITLTTQGMLTPDLATPWPEPRFLMFWAMHILIVWAALYLVVGLGVWPTWATYRRTVVITLVWAVLAFTYNAIADVNYGYLNGKPNGASLLDYLGPWPAYVVLEIAIVAAVWALLTWPWTRREARTSVAPAIGHRP</sequence>
<protein>
    <submittedName>
        <fullName evidence="2">TIGR02206 family membrane protein</fullName>
    </submittedName>
</protein>
<feature type="transmembrane region" description="Helical" evidence="1">
    <location>
        <begin position="132"/>
        <end position="152"/>
    </location>
</feature>
<gene>
    <name evidence="2" type="ORF">FE697_020315</name>
</gene>
<dbReference type="Proteomes" id="UP000307768">
    <property type="component" value="Unassembled WGS sequence"/>
</dbReference>
<reference evidence="2 3" key="1">
    <citation type="submission" date="2019-09" db="EMBL/GenBank/DDBJ databases">
        <title>Mumia zhuanghuii sp. nov. isolated from the intestinal contents of plateau pika (Ochotona curzoniae) in the Qinghai-Tibet plateau of China.</title>
        <authorList>
            <person name="Tian Z."/>
        </authorList>
    </citation>
    <scope>NUCLEOTIDE SEQUENCE [LARGE SCALE GENOMIC DNA]</scope>
    <source>
        <strain evidence="3">350</strain>
    </source>
</reference>
<name>A0A5Q6RJF7_9ACTN</name>
<feature type="transmembrane region" description="Helical" evidence="1">
    <location>
        <begin position="50"/>
        <end position="68"/>
    </location>
</feature>
<comment type="caution">
    <text evidence="2">The sequence shown here is derived from an EMBL/GenBank/DDBJ whole genome shotgun (WGS) entry which is preliminary data.</text>
</comment>
<evidence type="ECO:0000313" key="2">
    <source>
        <dbReference type="EMBL" id="KAA1418183.1"/>
    </source>
</evidence>
<evidence type="ECO:0000313" key="3">
    <source>
        <dbReference type="Proteomes" id="UP000307768"/>
    </source>
</evidence>
<dbReference type="NCBIfam" id="TIGR02206">
    <property type="entry name" value="intg_mem_TP0381"/>
    <property type="match status" value="1"/>
</dbReference>
<evidence type="ECO:0000256" key="1">
    <source>
        <dbReference type="SAM" id="Phobius"/>
    </source>
</evidence>
<accession>A0A5Q6RJF7</accession>
<dbReference type="OrthoDB" id="9813172at2"/>
<dbReference type="EMBL" id="VDFQ02000007">
    <property type="protein sequence ID" value="KAA1418183.1"/>
    <property type="molecule type" value="Genomic_DNA"/>
</dbReference>
<feature type="transmembrane region" description="Helical" evidence="1">
    <location>
        <begin position="164"/>
        <end position="182"/>
    </location>
</feature>
<dbReference type="RefSeq" id="WP_149771472.1">
    <property type="nucleotide sequence ID" value="NZ_VDFQ02000007.1"/>
</dbReference>
<proteinExistence type="predicted"/>
<feature type="transmembrane region" description="Helical" evidence="1">
    <location>
        <begin position="202"/>
        <end position="223"/>
    </location>
</feature>
<dbReference type="AlphaFoldDB" id="A0A5Q6RJF7"/>
<dbReference type="InterPro" id="IPR011737">
    <property type="entry name" value="CHP02206_TP0381"/>
</dbReference>
<keyword evidence="1" id="KW-0812">Transmembrane</keyword>